<evidence type="ECO:0000256" key="1">
    <source>
        <dbReference type="SAM" id="SignalP"/>
    </source>
</evidence>
<name>A0A0E9Q0E6_ANGAN</name>
<evidence type="ECO:0000313" key="2">
    <source>
        <dbReference type="EMBL" id="JAH10346.1"/>
    </source>
</evidence>
<organism evidence="2">
    <name type="scientific">Anguilla anguilla</name>
    <name type="common">European freshwater eel</name>
    <name type="synonym">Muraena anguilla</name>
    <dbReference type="NCBI Taxonomy" id="7936"/>
    <lineage>
        <taxon>Eukaryota</taxon>
        <taxon>Metazoa</taxon>
        <taxon>Chordata</taxon>
        <taxon>Craniata</taxon>
        <taxon>Vertebrata</taxon>
        <taxon>Euteleostomi</taxon>
        <taxon>Actinopterygii</taxon>
        <taxon>Neopterygii</taxon>
        <taxon>Teleostei</taxon>
        <taxon>Anguilliformes</taxon>
        <taxon>Anguillidae</taxon>
        <taxon>Anguilla</taxon>
    </lineage>
</organism>
<proteinExistence type="predicted"/>
<dbReference type="AlphaFoldDB" id="A0A0E9Q0E6"/>
<sequence>MLIIQRGNAMFCFVLQNFVSLSLLFPCTVSLSSQTCFWVPADLTLISLVVCESPLCHLRHSTEGVKGSPNK</sequence>
<evidence type="ECO:0008006" key="3">
    <source>
        <dbReference type="Google" id="ProtNLM"/>
    </source>
</evidence>
<dbReference type="EMBL" id="GBXM01098231">
    <property type="protein sequence ID" value="JAH10346.1"/>
    <property type="molecule type" value="Transcribed_RNA"/>
</dbReference>
<reference evidence="2" key="1">
    <citation type="submission" date="2014-11" db="EMBL/GenBank/DDBJ databases">
        <authorList>
            <person name="Amaro Gonzalez C."/>
        </authorList>
    </citation>
    <scope>NUCLEOTIDE SEQUENCE</scope>
</reference>
<keyword evidence="1" id="KW-0732">Signal</keyword>
<accession>A0A0E9Q0E6</accession>
<feature type="signal peptide" evidence="1">
    <location>
        <begin position="1"/>
        <end position="24"/>
    </location>
</feature>
<protein>
    <recommendedName>
        <fullName evidence="3">Secreted protein</fullName>
    </recommendedName>
</protein>
<feature type="chain" id="PRO_5002431612" description="Secreted protein" evidence="1">
    <location>
        <begin position="25"/>
        <end position="71"/>
    </location>
</feature>
<reference evidence="2" key="2">
    <citation type="journal article" date="2015" name="Fish Shellfish Immunol.">
        <title>Early steps in the European eel (Anguilla anguilla)-Vibrio vulnificus interaction in the gills: Role of the RtxA13 toxin.</title>
        <authorList>
            <person name="Callol A."/>
            <person name="Pajuelo D."/>
            <person name="Ebbesson L."/>
            <person name="Teles M."/>
            <person name="MacKenzie S."/>
            <person name="Amaro C."/>
        </authorList>
    </citation>
    <scope>NUCLEOTIDE SEQUENCE</scope>
</reference>